<evidence type="ECO:0000256" key="1">
    <source>
        <dbReference type="SAM" id="MobiDB-lite"/>
    </source>
</evidence>
<accession>A0ABV5V7I7</accession>
<sequence>MNTTPNLAVSASTAFGVVAVLAAGILVTVALLWAVRLGIGVRRREPRPPRPEEQPALPESGPVRATREMRAPNEMPRTGGARLTPHELHPTGGTPAADQQPGGRDPGSGDAAGPGGGA</sequence>
<protein>
    <submittedName>
        <fullName evidence="3">DUF6479 family protein</fullName>
    </submittedName>
</protein>
<evidence type="ECO:0000313" key="4">
    <source>
        <dbReference type="Proteomes" id="UP001589703"/>
    </source>
</evidence>
<dbReference type="RefSeq" id="WP_247465100.1">
    <property type="nucleotide sequence ID" value="NZ_JBHMAR010000001.1"/>
</dbReference>
<evidence type="ECO:0000313" key="3">
    <source>
        <dbReference type="EMBL" id="MFB9733720.1"/>
    </source>
</evidence>
<keyword evidence="2" id="KW-0812">Transmembrane</keyword>
<gene>
    <name evidence="3" type="ORF">ACFFRO_00910</name>
</gene>
<feature type="compositionally biased region" description="Gly residues" evidence="1">
    <location>
        <begin position="104"/>
        <end position="118"/>
    </location>
</feature>
<reference evidence="3 4" key="1">
    <citation type="submission" date="2024-09" db="EMBL/GenBank/DDBJ databases">
        <authorList>
            <person name="Sun Q."/>
            <person name="Mori K."/>
        </authorList>
    </citation>
    <scope>NUCLEOTIDE SEQUENCE [LARGE SCALE GENOMIC DNA]</scope>
    <source>
        <strain evidence="3 4">JCM 10918</strain>
    </source>
</reference>
<comment type="caution">
    <text evidence="3">The sequence shown here is derived from an EMBL/GenBank/DDBJ whole genome shotgun (WGS) entry which is preliminary data.</text>
</comment>
<dbReference type="InterPro" id="IPR045513">
    <property type="entry name" value="DUF6479"/>
</dbReference>
<feature type="transmembrane region" description="Helical" evidence="2">
    <location>
        <begin position="12"/>
        <end position="35"/>
    </location>
</feature>
<feature type="region of interest" description="Disordered" evidence="1">
    <location>
        <begin position="40"/>
        <end position="118"/>
    </location>
</feature>
<keyword evidence="2" id="KW-0472">Membrane</keyword>
<organism evidence="3 4">
    <name type="scientific">Streptomyces thermocoprophilus</name>
    <dbReference type="NCBI Taxonomy" id="78356"/>
    <lineage>
        <taxon>Bacteria</taxon>
        <taxon>Bacillati</taxon>
        <taxon>Actinomycetota</taxon>
        <taxon>Actinomycetes</taxon>
        <taxon>Kitasatosporales</taxon>
        <taxon>Streptomycetaceae</taxon>
        <taxon>Streptomyces</taxon>
    </lineage>
</organism>
<dbReference type="Pfam" id="PF20087">
    <property type="entry name" value="DUF6479"/>
    <property type="match status" value="1"/>
</dbReference>
<keyword evidence="2" id="KW-1133">Transmembrane helix</keyword>
<name>A0ABV5V7I7_9ACTN</name>
<feature type="compositionally biased region" description="Basic and acidic residues" evidence="1">
    <location>
        <begin position="42"/>
        <end position="53"/>
    </location>
</feature>
<dbReference type="EMBL" id="JBHMAR010000001">
    <property type="protein sequence ID" value="MFB9733720.1"/>
    <property type="molecule type" value="Genomic_DNA"/>
</dbReference>
<dbReference type="Proteomes" id="UP001589703">
    <property type="component" value="Unassembled WGS sequence"/>
</dbReference>
<evidence type="ECO:0000256" key="2">
    <source>
        <dbReference type="SAM" id="Phobius"/>
    </source>
</evidence>
<keyword evidence="4" id="KW-1185">Reference proteome</keyword>
<proteinExistence type="predicted"/>